<proteinExistence type="evidence at protein level"/>
<dbReference type="CDD" id="cd00882">
    <property type="entry name" value="Ras_like_GTPase"/>
    <property type="match status" value="1"/>
</dbReference>
<dbReference type="Proteomes" id="UP000290572">
    <property type="component" value="Unassembled WGS sequence"/>
</dbReference>
<dbReference type="GO" id="GO:0006955">
    <property type="term" value="P:immune response"/>
    <property type="evidence" value="ECO:0007669"/>
    <property type="project" value="TreeGrafter"/>
</dbReference>
<gene>
    <name evidence="1" type="ORF">ROHU_025921</name>
</gene>
<keyword evidence="3" id="KW-1267">Proteomics identification</keyword>
<dbReference type="PANTHER" id="PTHR14241:SF1">
    <property type="entry name" value="INTERFERON-INDUCED PROTEIN 44-RELATED"/>
    <property type="match status" value="1"/>
</dbReference>
<dbReference type="PANTHER" id="PTHR14241">
    <property type="entry name" value="INTERFERON-INDUCED PROTEIN 44"/>
    <property type="match status" value="1"/>
</dbReference>
<name>A0A498MPH6_LABRO</name>
<dbReference type="AlphaFoldDB" id="A0A498MPH6"/>
<dbReference type="EMBL" id="QBIY01012688">
    <property type="protein sequence ID" value="RXN18995.1"/>
    <property type="molecule type" value="Genomic_DNA"/>
</dbReference>
<accession>A0A498MPH6</accession>
<dbReference type="Gene3D" id="3.40.50.300">
    <property type="entry name" value="P-loop containing nucleotide triphosphate hydrolases"/>
    <property type="match status" value="1"/>
</dbReference>
<organism evidence="1 2">
    <name type="scientific">Labeo rohita</name>
    <name type="common">Indian major carp</name>
    <name type="synonym">Cyprinus rohita</name>
    <dbReference type="NCBI Taxonomy" id="84645"/>
    <lineage>
        <taxon>Eukaryota</taxon>
        <taxon>Metazoa</taxon>
        <taxon>Chordata</taxon>
        <taxon>Craniata</taxon>
        <taxon>Vertebrata</taxon>
        <taxon>Euteleostomi</taxon>
        <taxon>Actinopterygii</taxon>
        <taxon>Neopterygii</taxon>
        <taxon>Teleostei</taxon>
        <taxon>Ostariophysi</taxon>
        <taxon>Cypriniformes</taxon>
        <taxon>Cyprinidae</taxon>
        <taxon>Labeoninae</taxon>
        <taxon>Labeonini</taxon>
        <taxon>Labeo</taxon>
    </lineage>
</organism>
<keyword evidence="2" id="KW-1185">Reference proteome</keyword>
<evidence type="ECO:0000313" key="2">
    <source>
        <dbReference type="Proteomes" id="UP000290572"/>
    </source>
</evidence>
<dbReference type="SUPFAM" id="SSF52540">
    <property type="entry name" value="P-loop containing nucleoside triphosphate hydrolases"/>
    <property type="match status" value="2"/>
</dbReference>
<protein>
    <submittedName>
        <fullName evidence="1">Interferon-induced 44-like protein</fullName>
    </submittedName>
</protein>
<reference evidence="1 2" key="1">
    <citation type="submission" date="2018-03" db="EMBL/GenBank/DDBJ databases">
        <title>Draft genome sequence of Rohu Carp (Labeo rohita).</title>
        <authorList>
            <person name="Das P."/>
            <person name="Kushwaha B."/>
            <person name="Joshi C.G."/>
            <person name="Kumar D."/>
            <person name="Nagpure N.S."/>
            <person name="Sahoo L."/>
            <person name="Das S.P."/>
            <person name="Bit A."/>
            <person name="Patnaik S."/>
            <person name="Meher P.K."/>
            <person name="Jayasankar P."/>
            <person name="Koringa P.G."/>
            <person name="Patel N.V."/>
            <person name="Hinsu A.T."/>
            <person name="Kumar R."/>
            <person name="Pandey M."/>
            <person name="Agarwal S."/>
            <person name="Srivastava S."/>
            <person name="Singh M."/>
            <person name="Iquebal M.A."/>
            <person name="Jaiswal S."/>
            <person name="Angadi U.B."/>
            <person name="Kumar N."/>
            <person name="Raza M."/>
            <person name="Shah T.M."/>
            <person name="Rai A."/>
            <person name="Jena J.K."/>
        </authorList>
    </citation>
    <scope>NUCLEOTIDE SEQUENCE [LARGE SCALE GENOMIC DNA]</scope>
    <source>
        <strain evidence="1">DASCIFA01</strain>
        <tissue evidence="1">Testis</tissue>
    </source>
</reference>
<evidence type="ECO:0000313" key="1">
    <source>
        <dbReference type="EMBL" id="RXN18995.1"/>
    </source>
</evidence>
<dbReference type="InterPro" id="IPR027417">
    <property type="entry name" value="P-loop_NTPase"/>
</dbReference>
<sequence>MTKVDEACPLVQKHLRKVYTSSKEEMELRSAKVGVPFPVKNYHYEIDKEDGIDVLILKALEQIVQFNQEQALSYNDQHYTCDPNLSDQSFWLVYVIDANTVQFTDDRLIDKLKIIRQRISDKGIPQVVVMTKVDEACPLVKSDLGKIYKSKKIKENLKAHHGRSADAYLPFKVCDIIALDPEKISEREPNNIVNVIYGHVKEGCKFSEENSLTNDNGKSVIMMELCSSKVGVPMSHIFPVKNYHDETDTDDNVDVLILKAFDQIVHSADGRLRPKFCLVKILQGNMSSSESRFVFLSTKNEVPSCKNVVAKRCTKTTQRIHHQKWGKKRLPYVFKDVMGLKPDVLKGSQTEDIINAVIGNVKDGYKFNMEQPLTHKDQHHSCAPELSDLTFCLVYIIDANTVQFTDDRLIDKLKVIRQRISDKGIPQVVVMTKVDEACPLVQKNLRKVYTSKEKVLMENNLQDTFTETVSLLNILITTPMTTSESERQNEALKEKLKNFSLSNPDVKNIKILIAGQIGAGKSSFINSVDSAFQGRITCRALVNSSAGDSQSFTQRLKGFTIRSGGKKLPFVFKDIMGLEPEALAGSQTEDIINAVFGHIKDGYKLNREQALNYNDQHYTCDPELSDQSFCLVYVIDANTVQFTDDRLIGKLKIIRQRISDKGIPQVIVMTKVDEACPLVKNDLRKIYKSKKIKEKMELCSAKVGVPMSHIFPVMSYHDEINTNDDADVLILKAFEQIVLIANDRLEDCECY</sequence>
<dbReference type="STRING" id="84645.A0A498MPH6"/>
<evidence type="ECO:0007829" key="3">
    <source>
        <dbReference type="PeptideAtlas" id="A0A498MPH6"/>
    </source>
</evidence>
<comment type="caution">
    <text evidence="1">The sequence shown here is derived from an EMBL/GenBank/DDBJ whole genome shotgun (WGS) entry which is preliminary data.</text>
</comment>